<evidence type="ECO:0000256" key="1">
    <source>
        <dbReference type="ARBA" id="ARBA00008857"/>
    </source>
</evidence>
<feature type="region of interest" description="Disordered" evidence="3">
    <location>
        <begin position="123"/>
        <end position="145"/>
    </location>
</feature>
<dbReference type="PANTHER" id="PTHR30629">
    <property type="entry name" value="PROPHAGE INTEGRASE"/>
    <property type="match status" value="1"/>
</dbReference>
<dbReference type="InterPro" id="IPR050808">
    <property type="entry name" value="Phage_Integrase"/>
</dbReference>
<feature type="domain" description="Integrase DNA-binding" evidence="4">
    <location>
        <begin position="28"/>
        <end position="97"/>
    </location>
</feature>
<protein>
    <submittedName>
        <fullName evidence="5">Arm DNA-binding domain-containing protein</fullName>
    </submittedName>
</protein>
<dbReference type="InterPro" id="IPR038488">
    <property type="entry name" value="Integrase_DNA-bd_sf"/>
</dbReference>
<keyword evidence="2" id="KW-0229">DNA integration</keyword>
<reference evidence="5 6" key="2">
    <citation type="journal article" date="2023" name="Plant Pathol.">
        <title>Dismantling and reorganizing Pseudomonas marginalis sensu#lato.</title>
        <authorList>
            <person name="Sawada H."/>
            <person name="Fujikawa T."/>
            <person name="Satou M."/>
        </authorList>
    </citation>
    <scope>NUCLEOTIDE SEQUENCE [LARGE SCALE GENOMIC DNA]</scope>
    <source>
        <strain evidence="5 6">MAFF 302046</strain>
    </source>
</reference>
<keyword evidence="5" id="KW-0238">DNA-binding</keyword>
<gene>
    <name evidence="5" type="ORF">M1B35_09820</name>
</gene>
<organism evidence="5 6">
    <name type="scientific">Pseudomonas morbosilactucae</name>
    <dbReference type="NCBI Taxonomy" id="2938197"/>
    <lineage>
        <taxon>Bacteria</taxon>
        <taxon>Pseudomonadati</taxon>
        <taxon>Pseudomonadota</taxon>
        <taxon>Gammaproteobacteria</taxon>
        <taxon>Pseudomonadales</taxon>
        <taxon>Pseudomonadaceae</taxon>
        <taxon>Pseudomonas</taxon>
    </lineage>
</organism>
<name>A0ABT0JEU7_9PSED</name>
<dbReference type="EMBL" id="JALQCX010000013">
    <property type="protein sequence ID" value="MCK9814420.1"/>
    <property type="molecule type" value="Genomic_DNA"/>
</dbReference>
<dbReference type="InterPro" id="IPR025166">
    <property type="entry name" value="Integrase_DNA_bind_dom"/>
</dbReference>
<dbReference type="GO" id="GO:0003677">
    <property type="term" value="F:DNA binding"/>
    <property type="evidence" value="ECO:0007669"/>
    <property type="project" value="UniProtKB-KW"/>
</dbReference>
<comment type="similarity">
    <text evidence="1">Belongs to the 'phage' integrase family.</text>
</comment>
<dbReference type="Gene3D" id="3.30.160.390">
    <property type="entry name" value="Integrase, DNA-binding domain"/>
    <property type="match status" value="1"/>
</dbReference>
<evidence type="ECO:0000259" key="4">
    <source>
        <dbReference type="Pfam" id="PF13356"/>
    </source>
</evidence>
<reference evidence="5 6" key="1">
    <citation type="journal article" date="2022" name="Int. J. Syst. Evol. Microbiol.">
        <title>Pseudomonas aegrilactucae sp. nov. and Pseudomonas morbosilactucae sp. nov., pathogens causing bacterial rot of lettuce in Japan.</title>
        <authorList>
            <person name="Sawada H."/>
            <person name="Fujikawa T."/>
            <person name="Satou M."/>
        </authorList>
    </citation>
    <scope>NUCLEOTIDE SEQUENCE [LARGE SCALE GENOMIC DNA]</scope>
    <source>
        <strain evidence="5 6">MAFF 302046</strain>
    </source>
</reference>
<dbReference type="Pfam" id="PF13356">
    <property type="entry name" value="Arm-DNA-bind_3"/>
    <property type="match status" value="1"/>
</dbReference>
<keyword evidence="6" id="KW-1185">Reference proteome</keyword>
<evidence type="ECO:0000313" key="6">
    <source>
        <dbReference type="Proteomes" id="UP001155163"/>
    </source>
</evidence>
<evidence type="ECO:0000256" key="3">
    <source>
        <dbReference type="SAM" id="MobiDB-lite"/>
    </source>
</evidence>
<sequence>MKRIDIKRRPLADTVLLSLEPEAKEYREAYGIDRLSFVVSPNGRKRWEMRHKKADGKWTWMGLGGYPETSAKRAREKAREIADLVEGGIDPIQHKQSAKKANEIAAANTFRAAANACSRKRRRTVAPTLRSTRSAPTWKRTFCQQ</sequence>
<accession>A0ABT0JEU7</accession>
<evidence type="ECO:0000313" key="5">
    <source>
        <dbReference type="EMBL" id="MCK9814420.1"/>
    </source>
</evidence>
<dbReference type="Proteomes" id="UP001155163">
    <property type="component" value="Unassembled WGS sequence"/>
</dbReference>
<comment type="caution">
    <text evidence="5">The sequence shown here is derived from an EMBL/GenBank/DDBJ whole genome shotgun (WGS) entry which is preliminary data.</text>
</comment>
<proteinExistence type="inferred from homology"/>
<dbReference type="PANTHER" id="PTHR30629:SF2">
    <property type="entry name" value="PROPHAGE INTEGRASE INTS-RELATED"/>
    <property type="match status" value="1"/>
</dbReference>
<evidence type="ECO:0000256" key="2">
    <source>
        <dbReference type="ARBA" id="ARBA00022908"/>
    </source>
</evidence>